<feature type="transmembrane region" description="Helical" evidence="1">
    <location>
        <begin position="88"/>
        <end position="108"/>
    </location>
</feature>
<evidence type="ECO:0000313" key="2">
    <source>
        <dbReference type="EMBL" id="CAE7556920.1"/>
    </source>
</evidence>
<evidence type="ECO:0000313" key="3">
    <source>
        <dbReference type="Proteomes" id="UP000604046"/>
    </source>
</evidence>
<reference evidence="2" key="1">
    <citation type="submission" date="2021-02" db="EMBL/GenBank/DDBJ databases">
        <authorList>
            <person name="Dougan E. K."/>
            <person name="Rhodes N."/>
            <person name="Thang M."/>
            <person name="Chan C."/>
        </authorList>
    </citation>
    <scope>NUCLEOTIDE SEQUENCE</scope>
</reference>
<keyword evidence="3" id="KW-1185">Reference proteome</keyword>
<evidence type="ECO:0000256" key="1">
    <source>
        <dbReference type="SAM" id="Phobius"/>
    </source>
</evidence>
<comment type="caution">
    <text evidence="2">The sequence shown here is derived from an EMBL/GenBank/DDBJ whole genome shotgun (WGS) entry which is preliminary data.</text>
</comment>
<sequence>MKAASEANQQRIRAATPPPVKLLLQRIRAPPSDPCGHVKAPQPQTLCRLFRLAGAEWCVQRIHITSRSRPSIVATLEHKRCILLGRPLSVVLFVVLWTLVSHYLVIMWSPPAGTVRAFRARAMDGLCINVADMMGELSRARQLLTAAKFAPGDEDTSRSALAPALRKARRGGVAELSGMRAEHLNILLIDVPAIELIAFVAARLANAEVPAGIFPALAPARFTALRKPDGGVRGVATGDVFRHLVSRALVKGWAMRPYQFALQAHAGTDELAACVRTAQELRDGAVLISLDGRSAYDTMSRASFLTAPELVLFAIATTSRKEKGVNKA</sequence>
<keyword evidence="1" id="KW-0812">Transmembrane</keyword>
<protein>
    <recommendedName>
        <fullName evidence="4">Reverse transcriptase domain-containing protein</fullName>
    </recommendedName>
</protein>
<evidence type="ECO:0008006" key="4">
    <source>
        <dbReference type="Google" id="ProtNLM"/>
    </source>
</evidence>
<name>A0A812U6I7_9DINO</name>
<gene>
    <name evidence="2" type="ORF">SNAT2548_LOCUS31329</name>
</gene>
<dbReference type="OrthoDB" id="446848at2759"/>
<keyword evidence="1" id="KW-1133">Transmembrane helix</keyword>
<organism evidence="2 3">
    <name type="scientific">Symbiodinium natans</name>
    <dbReference type="NCBI Taxonomy" id="878477"/>
    <lineage>
        <taxon>Eukaryota</taxon>
        <taxon>Sar</taxon>
        <taxon>Alveolata</taxon>
        <taxon>Dinophyceae</taxon>
        <taxon>Suessiales</taxon>
        <taxon>Symbiodiniaceae</taxon>
        <taxon>Symbiodinium</taxon>
    </lineage>
</organism>
<proteinExistence type="predicted"/>
<keyword evidence="1" id="KW-0472">Membrane</keyword>
<dbReference type="AlphaFoldDB" id="A0A812U6I7"/>
<dbReference type="EMBL" id="CAJNDS010002652">
    <property type="protein sequence ID" value="CAE7556920.1"/>
    <property type="molecule type" value="Genomic_DNA"/>
</dbReference>
<dbReference type="Proteomes" id="UP000604046">
    <property type="component" value="Unassembled WGS sequence"/>
</dbReference>
<accession>A0A812U6I7</accession>